<feature type="compositionally biased region" description="Gly residues" evidence="4">
    <location>
        <begin position="696"/>
        <end position="706"/>
    </location>
</feature>
<proteinExistence type="predicted"/>
<dbReference type="InterPro" id="IPR006594">
    <property type="entry name" value="LisH"/>
</dbReference>
<feature type="repeat" description="WD" evidence="3">
    <location>
        <begin position="379"/>
        <end position="419"/>
    </location>
</feature>
<organism evidence="6 7">
    <name type="scientific">Heliocybe sulcata</name>
    <dbReference type="NCBI Taxonomy" id="5364"/>
    <lineage>
        <taxon>Eukaryota</taxon>
        <taxon>Fungi</taxon>
        <taxon>Dikarya</taxon>
        <taxon>Basidiomycota</taxon>
        <taxon>Agaricomycotina</taxon>
        <taxon>Agaricomycetes</taxon>
        <taxon>Gloeophyllales</taxon>
        <taxon>Gloeophyllaceae</taxon>
        <taxon>Heliocybe</taxon>
    </lineage>
</organism>
<dbReference type="GO" id="GO:0043161">
    <property type="term" value="P:proteasome-mediated ubiquitin-dependent protein catabolic process"/>
    <property type="evidence" value="ECO:0007669"/>
    <property type="project" value="TreeGrafter"/>
</dbReference>
<evidence type="ECO:0000256" key="1">
    <source>
        <dbReference type="ARBA" id="ARBA00022574"/>
    </source>
</evidence>
<feature type="compositionally biased region" description="Polar residues" evidence="4">
    <location>
        <begin position="54"/>
        <end position="72"/>
    </location>
</feature>
<gene>
    <name evidence="6" type="ORF">OE88DRAFT_948037</name>
</gene>
<keyword evidence="7" id="KW-1185">Reference proteome</keyword>
<dbReference type="InterPro" id="IPR019775">
    <property type="entry name" value="WD40_repeat_CS"/>
</dbReference>
<evidence type="ECO:0000259" key="5">
    <source>
        <dbReference type="Pfam" id="PF21889"/>
    </source>
</evidence>
<dbReference type="InterPro" id="IPR015943">
    <property type="entry name" value="WD40/YVTN_repeat-like_dom_sf"/>
</dbReference>
<evidence type="ECO:0000256" key="4">
    <source>
        <dbReference type="SAM" id="MobiDB-lite"/>
    </source>
</evidence>
<feature type="repeat" description="WD" evidence="3">
    <location>
        <begin position="329"/>
        <end position="370"/>
    </location>
</feature>
<accession>A0A5C3NF94</accession>
<protein>
    <submittedName>
        <fullName evidence="6">WD40 repeat-like protein</fullName>
    </submittedName>
</protein>
<keyword evidence="1 3" id="KW-0853">WD repeat</keyword>
<dbReference type="Proteomes" id="UP000305948">
    <property type="component" value="Unassembled WGS sequence"/>
</dbReference>
<dbReference type="CDD" id="cd00200">
    <property type="entry name" value="WD40"/>
    <property type="match status" value="1"/>
</dbReference>
<feature type="region of interest" description="Disordered" evidence="4">
    <location>
        <begin position="40"/>
        <end position="72"/>
    </location>
</feature>
<evidence type="ECO:0000256" key="2">
    <source>
        <dbReference type="ARBA" id="ARBA00022737"/>
    </source>
</evidence>
<feature type="compositionally biased region" description="Polar residues" evidence="4">
    <location>
        <begin position="493"/>
        <end position="507"/>
    </location>
</feature>
<dbReference type="PANTHER" id="PTHR22838:SF0">
    <property type="entry name" value="WD REPEAT-CONTAINING PROTEIN 26"/>
    <property type="match status" value="1"/>
</dbReference>
<dbReference type="SUPFAM" id="SSF50978">
    <property type="entry name" value="WD40 repeat-like"/>
    <property type="match status" value="1"/>
</dbReference>
<dbReference type="Pfam" id="PF00400">
    <property type="entry name" value="WD40"/>
    <property type="match status" value="5"/>
</dbReference>
<evidence type="ECO:0000256" key="3">
    <source>
        <dbReference type="PROSITE-ProRule" id="PRU00221"/>
    </source>
</evidence>
<dbReference type="PROSITE" id="PS50896">
    <property type="entry name" value="LISH"/>
    <property type="match status" value="1"/>
</dbReference>
<sequence>MPPSDERVLKHIADSVSPMRRGELEAYGRLSMVDAMPEAGPSTIAPAPGVASPKSASNGFSPATNGHTNGSLSPTHGAGAAPWKLMAMNGKSAASAVARVSLPGSTLYEDSFVDREEFVRLVIQALRDVGYIESAATLEAESGYAMETPEVADFRTCILEARWDEAERALLQLGVTEEDGLWEAKYLISQQKYLELLEAEDTTVALQVLRNELAPSHVDADQLHSLSSLMMCTDAADLRQRAGWDGASGTSRRRLLANLQRYIPSSLMIPPRRLATLLSQALLFQQSACLYHNVPLSLTSPNSRSHFSLYTDHHCDRERHFPRVTTAILEGHLDEVWAVEWSHDGTRLATAGSDRTALIWRIGPEKDLSARQYTVDFVLRDHQYAVGYLAWSLDDSLLLTASDDTVRMWNTTSGICIRVLKEHTDTVTSLAWLPDGSGFISGGLDRKIILWDADGKRRDTWGATSIRVTDLAVTPDFSRVVAVGMHYSAPSAPGSTTGPGRSESITPPTGGGGARPNTASRESENRMIIYDLATKQTEASIRLDGETTSVKISPDSQYALINQAPDEIHLWDLSTCRVARKFTGQHQGRHVIRSCFGGVDSNFIVSGSEDGNVYVWHRDSGTLLEVLPGHGAGSVNSVSWNPKNERLFASCSDDHTIRIWEALESPERLPTTEEEPQDGSSKGKGKSRETLDGHLHGGGGTVDGAF</sequence>
<dbReference type="InterPro" id="IPR036322">
    <property type="entry name" value="WD40_repeat_dom_sf"/>
</dbReference>
<feature type="repeat" description="WD" evidence="3">
    <location>
        <begin position="600"/>
        <end position="626"/>
    </location>
</feature>
<dbReference type="InterPro" id="IPR001680">
    <property type="entry name" value="WD40_rpt"/>
</dbReference>
<dbReference type="EMBL" id="ML213505">
    <property type="protein sequence ID" value="TFK54698.1"/>
    <property type="molecule type" value="Genomic_DNA"/>
</dbReference>
<reference evidence="6 7" key="1">
    <citation type="journal article" date="2019" name="Nat. Ecol. Evol.">
        <title>Megaphylogeny resolves global patterns of mushroom evolution.</title>
        <authorList>
            <person name="Varga T."/>
            <person name="Krizsan K."/>
            <person name="Foldi C."/>
            <person name="Dima B."/>
            <person name="Sanchez-Garcia M."/>
            <person name="Sanchez-Ramirez S."/>
            <person name="Szollosi G.J."/>
            <person name="Szarkandi J.G."/>
            <person name="Papp V."/>
            <person name="Albert L."/>
            <person name="Andreopoulos W."/>
            <person name="Angelini C."/>
            <person name="Antonin V."/>
            <person name="Barry K.W."/>
            <person name="Bougher N.L."/>
            <person name="Buchanan P."/>
            <person name="Buyck B."/>
            <person name="Bense V."/>
            <person name="Catcheside P."/>
            <person name="Chovatia M."/>
            <person name="Cooper J."/>
            <person name="Damon W."/>
            <person name="Desjardin D."/>
            <person name="Finy P."/>
            <person name="Geml J."/>
            <person name="Haridas S."/>
            <person name="Hughes K."/>
            <person name="Justo A."/>
            <person name="Karasinski D."/>
            <person name="Kautmanova I."/>
            <person name="Kiss B."/>
            <person name="Kocsube S."/>
            <person name="Kotiranta H."/>
            <person name="LaButti K.M."/>
            <person name="Lechner B.E."/>
            <person name="Liimatainen K."/>
            <person name="Lipzen A."/>
            <person name="Lukacs Z."/>
            <person name="Mihaltcheva S."/>
            <person name="Morgado L.N."/>
            <person name="Niskanen T."/>
            <person name="Noordeloos M.E."/>
            <person name="Ohm R.A."/>
            <person name="Ortiz-Santana B."/>
            <person name="Ovrebo C."/>
            <person name="Racz N."/>
            <person name="Riley R."/>
            <person name="Savchenko A."/>
            <person name="Shiryaev A."/>
            <person name="Soop K."/>
            <person name="Spirin V."/>
            <person name="Szebenyi C."/>
            <person name="Tomsovsky M."/>
            <person name="Tulloss R.E."/>
            <person name="Uehling J."/>
            <person name="Grigoriev I.V."/>
            <person name="Vagvolgyi C."/>
            <person name="Papp T."/>
            <person name="Martin F.M."/>
            <person name="Miettinen O."/>
            <person name="Hibbett D.S."/>
            <person name="Nagy L.G."/>
        </authorList>
    </citation>
    <scope>NUCLEOTIDE SEQUENCE [LARGE SCALE GENOMIC DNA]</scope>
    <source>
        <strain evidence="6 7">OMC1185</strain>
    </source>
</reference>
<feature type="repeat" description="WD" evidence="3">
    <location>
        <begin position="635"/>
        <end position="661"/>
    </location>
</feature>
<dbReference type="PROSITE" id="PS50294">
    <property type="entry name" value="WD_REPEATS_REGION"/>
    <property type="match status" value="2"/>
</dbReference>
<feature type="domain" description="TPR1-like CTLH-containing" evidence="5">
    <location>
        <begin position="153"/>
        <end position="264"/>
    </location>
</feature>
<dbReference type="Pfam" id="PF23627">
    <property type="entry name" value="LisH_WDR26"/>
    <property type="match status" value="1"/>
</dbReference>
<dbReference type="PANTHER" id="PTHR22838">
    <property type="entry name" value="WD REPEAT PROTEIN 26-RELATED"/>
    <property type="match status" value="1"/>
</dbReference>
<dbReference type="PROSITE" id="PS50082">
    <property type="entry name" value="WD_REPEATS_2"/>
    <property type="match status" value="5"/>
</dbReference>
<name>A0A5C3NF94_9AGAM</name>
<dbReference type="GO" id="GO:0034657">
    <property type="term" value="C:GID complex"/>
    <property type="evidence" value="ECO:0007669"/>
    <property type="project" value="TreeGrafter"/>
</dbReference>
<evidence type="ECO:0000313" key="6">
    <source>
        <dbReference type="EMBL" id="TFK54698.1"/>
    </source>
</evidence>
<dbReference type="InterPro" id="IPR051350">
    <property type="entry name" value="WD_repeat-ST_regulator"/>
</dbReference>
<dbReference type="Pfam" id="PF21889">
    <property type="entry name" value="TPR1-like_2nd"/>
    <property type="match status" value="1"/>
</dbReference>
<dbReference type="InterPro" id="IPR054080">
    <property type="entry name" value="TPR1-like_2nd"/>
</dbReference>
<dbReference type="AlphaFoldDB" id="A0A5C3NF94"/>
<feature type="region of interest" description="Disordered" evidence="4">
    <location>
        <begin position="490"/>
        <end position="521"/>
    </location>
</feature>
<dbReference type="Gene3D" id="2.130.10.10">
    <property type="entry name" value="YVTN repeat-like/Quinoprotein amine dehydrogenase"/>
    <property type="match status" value="2"/>
</dbReference>
<dbReference type="OrthoDB" id="972532at2759"/>
<evidence type="ECO:0000313" key="7">
    <source>
        <dbReference type="Proteomes" id="UP000305948"/>
    </source>
</evidence>
<dbReference type="PROSITE" id="PS00678">
    <property type="entry name" value="WD_REPEATS_1"/>
    <property type="match status" value="1"/>
</dbReference>
<keyword evidence="2" id="KW-0677">Repeat</keyword>
<feature type="repeat" description="WD" evidence="3">
    <location>
        <begin position="420"/>
        <end position="452"/>
    </location>
</feature>
<feature type="compositionally biased region" description="Basic and acidic residues" evidence="4">
    <location>
        <begin position="686"/>
        <end position="695"/>
    </location>
</feature>
<feature type="region of interest" description="Disordered" evidence="4">
    <location>
        <begin position="663"/>
        <end position="706"/>
    </location>
</feature>
<dbReference type="STRING" id="5364.A0A5C3NF94"/>
<dbReference type="SMART" id="SM00320">
    <property type="entry name" value="WD40"/>
    <property type="match status" value="6"/>
</dbReference>